<keyword evidence="1" id="KW-0677">Repeat</keyword>
<feature type="repeat" description="PPR" evidence="2">
    <location>
        <begin position="587"/>
        <end position="622"/>
    </location>
</feature>
<feature type="repeat" description="PPR" evidence="2">
    <location>
        <begin position="353"/>
        <end position="387"/>
    </location>
</feature>
<gene>
    <name evidence="3" type="ORF">FRX31_020988</name>
</gene>
<dbReference type="InterPro" id="IPR046848">
    <property type="entry name" value="E_motif"/>
</dbReference>
<dbReference type="InterPro" id="IPR046960">
    <property type="entry name" value="PPR_At4g14850-like_plant"/>
</dbReference>
<dbReference type="PANTHER" id="PTHR24015">
    <property type="entry name" value="OS07G0578800 PROTEIN-RELATED"/>
    <property type="match status" value="1"/>
</dbReference>
<evidence type="ECO:0000313" key="4">
    <source>
        <dbReference type="Proteomes" id="UP000554482"/>
    </source>
</evidence>
<feature type="repeat" description="PPR" evidence="2">
    <location>
        <begin position="551"/>
        <end position="585"/>
    </location>
</feature>
<dbReference type="PANTHER" id="PTHR24015:SF548">
    <property type="entry name" value="OS08G0340900 PROTEIN"/>
    <property type="match status" value="1"/>
</dbReference>
<keyword evidence="4" id="KW-1185">Reference proteome</keyword>
<feature type="repeat" description="PPR" evidence="2">
    <location>
        <begin position="252"/>
        <end position="286"/>
    </location>
</feature>
<feature type="repeat" description="PPR" evidence="2">
    <location>
        <begin position="149"/>
        <end position="183"/>
    </location>
</feature>
<evidence type="ECO:0000256" key="2">
    <source>
        <dbReference type="PROSITE-ProRule" id="PRU00708"/>
    </source>
</evidence>
<dbReference type="GO" id="GO:0009451">
    <property type="term" value="P:RNA modification"/>
    <property type="evidence" value="ECO:0007669"/>
    <property type="project" value="InterPro"/>
</dbReference>
<evidence type="ECO:0000313" key="3">
    <source>
        <dbReference type="EMBL" id="KAF5189426.1"/>
    </source>
</evidence>
<dbReference type="Proteomes" id="UP000554482">
    <property type="component" value="Unassembled WGS sequence"/>
</dbReference>
<dbReference type="InterPro" id="IPR002885">
    <property type="entry name" value="PPR_rpt"/>
</dbReference>
<accession>A0A7J6VWD0</accession>
<proteinExistence type="predicted"/>
<dbReference type="EMBL" id="JABWDY010025485">
    <property type="protein sequence ID" value="KAF5189426.1"/>
    <property type="molecule type" value="Genomic_DNA"/>
</dbReference>
<dbReference type="FunFam" id="1.25.40.10:FF:001174">
    <property type="entry name" value="Pentatricopeptide repeat-containing protein At3g49740"/>
    <property type="match status" value="1"/>
</dbReference>
<dbReference type="Pfam" id="PF13041">
    <property type="entry name" value="PPR_2"/>
    <property type="match status" value="3"/>
</dbReference>
<dbReference type="PROSITE" id="PS51375">
    <property type="entry name" value="PPR"/>
    <property type="match status" value="7"/>
</dbReference>
<dbReference type="NCBIfam" id="TIGR00756">
    <property type="entry name" value="PPR"/>
    <property type="match status" value="8"/>
</dbReference>
<evidence type="ECO:0000256" key="1">
    <source>
        <dbReference type="ARBA" id="ARBA00022737"/>
    </source>
</evidence>
<feature type="repeat" description="PPR" evidence="2">
    <location>
        <begin position="118"/>
        <end position="148"/>
    </location>
</feature>
<dbReference type="Pfam" id="PF01535">
    <property type="entry name" value="PPR"/>
    <property type="match status" value="4"/>
</dbReference>
<name>A0A7J6VWD0_THATH</name>
<dbReference type="FunFam" id="1.25.40.10:FF:000090">
    <property type="entry name" value="Pentatricopeptide repeat-containing protein, chloroplastic"/>
    <property type="match status" value="1"/>
</dbReference>
<reference evidence="3 4" key="1">
    <citation type="submission" date="2020-06" db="EMBL/GenBank/DDBJ databases">
        <title>Transcriptomic and genomic resources for Thalictrum thalictroides and T. hernandezii: Facilitating candidate gene discovery in an emerging model plant lineage.</title>
        <authorList>
            <person name="Arias T."/>
            <person name="Riano-Pachon D.M."/>
            <person name="Di Stilio V.S."/>
        </authorList>
    </citation>
    <scope>NUCLEOTIDE SEQUENCE [LARGE SCALE GENOMIC DNA]</scope>
    <source>
        <strain evidence="4">cv. WT478/WT964</strain>
        <tissue evidence="3">Leaves</tissue>
    </source>
</reference>
<dbReference type="AlphaFoldDB" id="A0A7J6VWD0"/>
<dbReference type="Pfam" id="PF20431">
    <property type="entry name" value="E_motif"/>
    <property type="match status" value="1"/>
</dbReference>
<dbReference type="SUPFAM" id="SSF48452">
    <property type="entry name" value="TPR-like"/>
    <property type="match status" value="1"/>
</dbReference>
<feature type="repeat" description="PPR" evidence="2">
    <location>
        <begin position="419"/>
        <end position="453"/>
    </location>
</feature>
<dbReference type="InterPro" id="IPR011990">
    <property type="entry name" value="TPR-like_helical_dom_sf"/>
</dbReference>
<protein>
    <submittedName>
        <fullName evidence="3">Pentatricopeptide repeat-containing protein</fullName>
    </submittedName>
</protein>
<comment type="caution">
    <text evidence="3">The sequence shown here is derived from an EMBL/GenBank/DDBJ whole genome shotgun (WGS) entry which is preliminary data.</text>
</comment>
<dbReference type="Pfam" id="PF13812">
    <property type="entry name" value="PPR_3"/>
    <property type="match status" value="1"/>
</dbReference>
<dbReference type="Gene3D" id="1.25.40.10">
    <property type="entry name" value="Tetratricopeptide repeat domain"/>
    <property type="match status" value="6"/>
</dbReference>
<dbReference type="OrthoDB" id="751155at2759"/>
<organism evidence="3 4">
    <name type="scientific">Thalictrum thalictroides</name>
    <name type="common">Rue-anemone</name>
    <name type="synonym">Anemone thalictroides</name>
    <dbReference type="NCBI Taxonomy" id="46969"/>
    <lineage>
        <taxon>Eukaryota</taxon>
        <taxon>Viridiplantae</taxon>
        <taxon>Streptophyta</taxon>
        <taxon>Embryophyta</taxon>
        <taxon>Tracheophyta</taxon>
        <taxon>Spermatophyta</taxon>
        <taxon>Magnoliopsida</taxon>
        <taxon>Ranunculales</taxon>
        <taxon>Ranunculaceae</taxon>
        <taxon>Thalictroideae</taxon>
        <taxon>Thalictrum</taxon>
    </lineage>
</organism>
<dbReference type="GO" id="GO:0003723">
    <property type="term" value="F:RNA binding"/>
    <property type="evidence" value="ECO:0007669"/>
    <property type="project" value="InterPro"/>
</dbReference>
<sequence length="730" mass="81117">MRLDFPKIPNQNPNQILIKINSQIAKLTHSHQFTKALQLFTQIHSSNDLKPDHYSFATTLTACANLHNTSFGNQLHTQVIHTGYKAFSHVSNTLLSLYAKSNDLKSVKQVFDEIAIPDVYSWTTLLSAYTKLGHVDYACQLFEQIPERNVAVWNAIVTGCVENGCREMGFEMFERMRRSSVRPDHYTFASILSSCCSLELGDYGRQVHSLVIRTGFLVKVSVVNAQLTMYFNCGMVEEACEVFQEARSVTCNQITFNAMIAGLVNLDRDMEALMMLTEMKEACFEPTELTFVSIMSACSSARLMKLGQQIHADAIKTGFQVSTAVSNATMNMYTNCGDFHAAYLVFKLLEEKDLVTWNSIIECYSQQHSCSLGLTAYLQMQMTGIKPDEFTIGSLLTCSELGVTEMIQTVVAKNGLILNIQVCNSLVCAFSKHGKIEHAYQLFTNMSSKNLISWNSIISGCLYNGLPVQALMLFCELQLDDIQPNLYTLSIILSSCASISNLRIGKQVHGYMLRSQFRLETSLANALITLYAKCGVLDCSSKVFSGMTERDVVSWNAMIAAYAQHGKGKEAIHCFEAMDKGSVIKPDKATFTTVLSACSHAGLVDEGCRIFSSMMNDHNIDPGMDHYSCIIDLLGRAGHLDEAEHLINATPFKVDSSIWWSLLSACIFYVNVRLGRIAAGFLLETEPDNAAIYVLLSNLHAAAGQWEEATSVRQLMLKNGVMKQPGCSWI</sequence>